<dbReference type="EMBL" id="CP014639">
    <property type="protein sequence ID" value="ANH78670.1"/>
    <property type="molecule type" value="Genomic_DNA"/>
</dbReference>
<name>A0A1A9HUJ2_9CHLA</name>
<dbReference type="STRING" id="1806891.Cs308_0499"/>
<reference evidence="3" key="1">
    <citation type="submission" date="2016-03" db="EMBL/GenBank/DDBJ databases">
        <title>Culture-independent genomics supports pathogen discovery for uncultivable bacteria within the genus Chlamydia.</title>
        <authorList>
            <person name="Taylor-Brown A."/>
            <person name="Bachmann N.L."/>
            <person name="Borel N."/>
            <person name="Polkinghorne A."/>
        </authorList>
    </citation>
    <scope>NUCLEOTIDE SEQUENCE [LARGE SCALE GENOMIC DNA]</scope>
    <source>
        <strain evidence="3">2742-308</strain>
    </source>
</reference>
<dbReference type="Proteomes" id="UP000078162">
    <property type="component" value="Chromosome"/>
</dbReference>
<evidence type="ECO:0000313" key="3">
    <source>
        <dbReference type="Proteomes" id="UP000078162"/>
    </source>
</evidence>
<accession>A0A1A9HUJ2</accession>
<keyword evidence="1" id="KW-0732">Signal</keyword>
<organism evidence="2 3">
    <name type="scientific">Candidatus Chlamydia sanziniae</name>
    <dbReference type="NCBI Taxonomy" id="1806891"/>
    <lineage>
        <taxon>Bacteria</taxon>
        <taxon>Pseudomonadati</taxon>
        <taxon>Chlamydiota</taxon>
        <taxon>Chlamydiia</taxon>
        <taxon>Chlamydiales</taxon>
        <taxon>Chlamydiaceae</taxon>
        <taxon>Chlamydia/Chlamydophila group</taxon>
        <taxon>Chlamydia</taxon>
    </lineage>
</organism>
<feature type="signal peptide" evidence="1">
    <location>
        <begin position="1"/>
        <end position="27"/>
    </location>
</feature>
<evidence type="ECO:0000313" key="2">
    <source>
        <dbReference type="EMBL" id="ANH78670.1"/>
    </source>
</evidence>
<protein>
    <submittedName>
        <fullName evidence="2">Uncharacterized protein</fullName>
    </submittedName>
</protein>
<dbReference type="PATRIC" id="fig|1806891.3.peg.491"/>
<dbReference type="RefSeq" id="WP_066482169.1">
    <property type="nucleotide sequence ID" value="NZ_CP014639.1"/>
</dbReference>
<gene>
    <name evidence="2" type="ORF">Cs308_0499</name>
</gene>
<sequence>MLKFLKTKSLAFFIVLFWGVSSTVYPAAPRTSDQKNIQGKTKIGSELWIEQKLRQYPELLWLAEPLHSDISSSLPMRMSYAESFFNKKIPVLDIAIRSLIHLHLLICGSRQSYMQLLQMLPSEEGGLTFKQFQTAHKQLVFFLNFPKGFDNTLKILETAIVLKSIGRSAKASTIFKPYFTDHCPQTFYTKALQVLRTFPELCPSYTRLSPEQKEVFLSLRLLGNYDALLSLTEIPSPQFLSVGRTRRNLMILDMYLYCMDRFGEKYCSQDFYFNFVPLLSMLQQHTTIEEVFSRYFTYRANRLGLDGKSREEMTLVRLATLMHLAPIEVEALAWSFQNLSTEDAEKLVNSFYTMQGEHIPLVIHGLPNLITGLSLANHNAAATPESRLRQVYATMLSLLVKSLVMHKEMTQKQLLPQGVVLDFSETLNSSGGLDMSSENVAIRVHLNGAVSVTL</sequence>
<dbReference type="AlphaFoldDB" id="A0A1A9HUJ2"/>
<evidence type="ECO:0000256" key="1">
    <source>
        <dbReference type="SAM" id="SignalP"/>
    </source>
</evidence>
<dbReference type="OrthoDB" id="18849at2"/>
<feature type="chain" id="PRO_5008389504" evidence="1">
    <location>
        <begin position="28"/>
        <end position="454"/>
    </location>
</feature>
<proteinExistence type="predicted"/>
<keyword evidence="3" id="KW-1185">Reference proteome</keyword>
<dbReference type="KEGG" id="csaz:Cs308_0499"/>